<proteinExistence type="predicted"/>
<keyword evidence="2" id="KW-1185">Reference proteome</keyword>
<dbReference type="OrthoDB" id="3531591at2759"/>
<gene>
    <name evidence="1" type="ORF">N7530_010685</name>
</gene>
<protein>
    <submittedName>
        <fullName evidence="1">Uncharacterized protein</fullName>
    </submittedName>
</protein>
<accession>A0A9W9WHY3</accession>
<name>A0A9W9WHY3_9EURO</name>
<dbReference type="EMBL" id="JAPWDO010000007">
    <property type="protein sequence ID" value="KAJ5462480.1"/>
    <property type="molecule type" value="Genomic_DNA"/>
</dbReference>
<organism evidence="1 2">
    <name type="scientific">Penicillium desertorum</name>
    <dbReference type="NCBI Taxonomy" id="1303715"/>
    <lineage>
        <taxon>Eukaryota</taxon>
        <taxon>Fungi</taxon>
        <taxon>Dikarya</taxon>
        <taxon>Ascomycota</taxon>
        <taxon>Pezizomycotina</taxon>
        <taxon>Eurotiomycetes</taxon>
        <taxon>Eurotiomycetidae</taxon>
        <taxon>Eurotiales</taxon>
        <taxon>Aspergillaceae</taxon>
        <taxon>Penicillium</taxon>
    </lineage>
</organism>
<dbReference type="Proteomes" id="UP001147760">
    <property type="component" value="Unassembled WGS sequence"/>
</dbReference>
<dbReference type="AlphaFoldDB" id="A0A9W9WHY3"/>
<sequence length="162" mass="18897">IGDYNDKPIKASPNPEVTHGSYQFLLISKKRSKADYKGLDIPSYKKKKRNKAKSNKATTKDIAISLTNIYTYRREKAPHSIVEDILINYIKLNDLFRRYRYRLKLKRSRENIFSEIIKKGAELLNLKDLLISKGPLNKFMIAEKVATERFIREAGYRLSLTN</sequence>
<evidence type="ECO:0000313" key="2">
    <source>
        <dbReference type="Proteomes" id="UP001147760"/>
    </source>
</evidence>
<feature type="non-terminal residue" evidence="1">
    <location>
        <position position="162"/>
    </location>
</feature>
<evidence type="ECO:0000313" key="1">
    <source>
        <dbReference type="EMBL" id="KAJ5462480.1"/>
    </source>
</evidence>
<reference evidence="1" key="1">
    <citation type="submission" date="2022-12" db="EMBL/GenBank/DDBJ databases">
        <authorList>
            <person name="Petersen C."/>
        </authorList>
    </citation>
    <scope>NUCLEOTIDE SEQUENCE</scope>
    <source>
        <strain evidence="1">IBT 17660</strain>
    </source>
</reference>
<comment type="caution">
    <text evidence="1">The sequence shown here is derived from an EMBL/GenBank/DDBJ whole genome shotgun (WGS) entry which is preliminary data.</text>
</comment>
<reference evidence="1" key="2">
    <citation type="journal article" date="2023" name="IMA Fungus">
        <title>Comparative genomic study of the Penicillium genus elucidates a diverse pangenome and 15 lateral gene transfer events.</title>
        <authorList>
            <person name="Petersen C."/>
            <person name="Sorensen T."/>
            <person name="Nielsen M.R."/>
            <person name="Sondergaard T.E."/>
            <person name="Sorensen J.L."/>
            <person name="Fitzpatrick D.A."/>
            <person name="Frisvad J.C."/>
            <person name="Nielsen K.L."/>
        </authorList>
    </citation>
    <scope>NUCLEOTIDE SEQUENCE</scope>
    <source>
        <strain evidence="1">IBT 17660</strain>
    </source>
</reference>